<proteinExistence type="inferred from homology"/>
<evidence type="ECO:0000313" key="3">
    <source>
        <dbReference type="EMBL" id="KAF9577570.1"/>
    </source>
</evidence>
<comment type="caution">
    <text evidence="3">The sequence shown here is derived from an EMBL/GenBank/DDBJ whole genome shotgun (WGS) entry which is preliminary data.</text>
</comment>
<evidence type="ECO:0000256" key="2">
    <source>
        <dbReference type="SAM" id="MobiDB-lite"/>
    </source>
</evidence>
<dbReference type="InterPro" id="IPR005373">
    <property type="entry name" value="PHAF1"/>
</dbReference>
<protein>
    <submittedName>
        <fullName evidence="3">Uncharacterized protein</fullName>
    </submittedName>
</protein>
<feature type="non-terminal residue" evidence="3">
    <location>
        <position position="1"/>
    </location>
</feature>
<organism evidence="3 4">
    <name type="scientific">Lunasporangiospora selenospora</name>
    <dbReference type="NCBI Taxonomy" id="979761"/>
    <lineage>
        <taxon>Eukaryota</taxon>
        <taxon>Fungi</taxon>
        <taxon>Fungi incertae sedis</taxon>
        <taxon>Mucoromycota</taxon>
        <taxon>Mortierellomycotina</taxon>
        <taxon>Mortierellomycetes</taxon>
        <taxon>Mortierellales</taxon>
        <taxon>Mortierellaceae</taxon>
        <taxon>Lunasporangiospora</taxon>
    </lineage>
</organism>
<name>A0A9P6KAD3_9FUNG</name>
<comment type="similarity">
    <text evidence="1">Belongs to the PHAF1 family.</text>
</comment>
<feature type="region of interest" description="Disordered" evidence="2">
    <location>
        <begin position="143"/>
        <end position="178"/>
    </location>
</feature>
<accession>A0A9P6KAD3</accession>
<feature type="region of interest" description="Disordered" evidence="2">
    <location>
        <begin position="234"/>
        <end position="333"/>
    </location>
</feature>
<reference evidence="3" key="1">
    <citation type="journal article" date="2020" name="Fungal Divers.">
        <title>Resolving the Mortierellaceae phylogeny through synthesis of multi-gene phylogenetics and phylogenomics.</title>
        <authorList>
            <person name="Vandepol N."/>
            <person name="Liber J."/>
            <person name="Desiro A."/>
            <person name="Na H."/>
            <person name="Kennedy M."/>
            <person name="Barry K."/>
            <person name="Grigoriev I.V."/>
            <person name="Miller A.N."/>
            <person name="O'Donnell K."/>
            <person name="Stajich J.E."/>
            <person name="Bonito G."/>
        </authorList>
    </citation>
    <scope>NUCLEOTIDE SEQUENCE</scope>
    <source>
        <strain evidence="3">KOD1015</strain>
    </source>
</reference>
<dbReference type="Proteomes" id="UP000780801">
    <property type="component" value="Unassembled WGS sequence"/>
</dbReference>
<keyword evidence="4" id="KW-1185">Reference proteome</keyword>
<dbReference type="AlphaFoldDB" id="A0A9P6KAD3"/>
<evidence type="ECO:0000313" key="4">
    <source>
        <dbReference type="Proteomes" id="UP000780801"/>
    </source>
</evidence>
<dbReference type="GO" id="GO:0043001">
    <property type="term" value="P:Golgi to plasma membrane protein transport"/>
    <property type="evidence" value="ECO:0007669"/>
    <property type="project" value="TreeGrafter"/>
</dbReference>
<dbReference type="PANTHER" id="PTHR13465">
    <property type="entry name" value="UPF0183 PROTEIN"/>
    <property type="match status" value="1"/>
</dbReference>
<dbReference type="OrthoDB" id="411211at2759"/>
<dbReference type="GO" id="GO:0005802">
    <property type="term" value="C:trans-Golgi network"/>
    <property type="evidence" value="ECO:0007669"/>
    <property type="project" value="TreeGrafter"/>
</dbReference>
<dbReference type="PANTHER" id="PTHR13465:SF2">
    <property type="entry name" value="PHAGOSOME ASSEMBLY FACTOR 1"/>
    <property type="match status" value="1"/>
</dbReference>
<evidence type="ECO:0000256" key="1">
    <source>
        <dbReference type="ARBA" id="ARBA00024339"/>
    </source>
</evidence>
<feature type="compositionally biased region" description="Basic and acidic residues" evidence="2">
    <location>
        <begin position="316"/>
        <end position="333"/>
    </location>
</feature>
<gene>
    <name evidence="3" type="ORF">BGW38_007133</name>
</gene>
<dbReference type="InterPro" id="IPR039156">
    <property type="entry name" value="PHAF1/BROMI"/>
</dbReference>
<feature type="compositionally biased region" description="Low complexity" evidence="2">
    <location>
        <begin position="286"/>
        <end position="305"/>
    </location>
</feature>
<dbReference type="EMBL" id="JAABOA010004655">
    <property type="protein sequence ID" value="KAF9577570.1"/>
    <property type="molecule type" value="Genomic_DNA"/>
</dbReference>
<feature type="compositionally biased region" description="Polar residues" evidence="2">
    <location>
        <begin position="254"/>
        <end position="271"/>
    </location>
</feature>
<dbReference type="Pfam" id="PF03676">
    <property type="entry name" value="PHAF1"/>
    <property type="match status" value="2"/>
</dbReference>
<sequence>GVALVFPIPEKCIVMYQTSTGNVEAPIEFPDKTTPVASQMYVFLGADWASASLLPLPTLLRNIQGQDPAGPGSYFGGKFGGDRKVELEWVMAKINYGATLHLVTATHQYECSIILHVTTPQDLLADLGAPGSIYYKEEDKMKIHSDTNTSPQSRDDDEIVGSMDDIGYSGASRPPRAAQQPNDYFYNYFNLGIDVQFDGSTHRCKKIVMHTNVPGHIDFQSYKKCPFVLHPATISSGSTGTDSEAARLPPIAPSRSTVPAGQSQPQQPSDNKTIKGRSRANAPITSEGSDGSPSPTGSGSSRGSPELQGMSPVEGDVPKEMAGQERRSGIPEREITPEMKISAILAILDPVESNNGTIGGGAMAPPRAMMPWGPATTSQNPFGRTTLHSVEGALFEAMKNEHIVNVILF</sequence>